<accession>A0A1W5D131</accession>
<sequence>MALIHAPRRESRHKPLSASKAVEKLINTSKLIEYREDVRPQEAKRIQDAFTLMAEPSGEGRASQAAERRNNYRWLLKKVQDTVGPQLVVLCAVGLGQSAIGGMTDRVRLEFLEVIKEQEEALKSAILQKLANEYSVLAPDIQADAMSTRQPEASEEHLPKAGPLEDPGHAAGSLAGDVYKLTIEDLQTLATSNQIQGQILLTDPYKPNYSPFITILISKDLRNHFATQSVQIM</sequence>
<evidence type="ECO:0000313" key="2">
    <source>
        <dbReference type="EMBL" id="SLM36761.1"/>
    </source>
</evidence>
<dbReference type="EMBL" id="FWEW01001318">
    <property type="protein sequence ID" value="SLM36761.1"/>
    <property type="molecule type" value="Genomic_DNA"/>
</dbReference>
<reference evidence="3" key="1">
    <citation type="submission" date="2017-03" db="EMBL/GenBank/DDBJ databases">
        <authorList>
            <person name="Sharma R."/>
            <person name="Thines M."/>
        </authorList>
    </citation>
    <scope>NUCLEOTIDE SEQUENCE [LARGE SCALE GENOMIC DNA]</scope>
</reference>
<dbReference type="AlphaFoldDB" id="A0A1W5D131"/>
<feature type="region of interest" description="Disordered" evidence="1">
    <location>
        <begin position="146"/>
        <end position="166"/>
    </location>
</feature>
<organism evidence="2 3">
    <name type="scientific">Lasallia pustulata</name>
    <dbReference type="NCBI Taxonomy" id="136370"/>
    <lineage>
        <taxon>Eukaryota</taxon>
        <taxon>Fungi</taxon>
        <taxon>Dikarya</taxon>
        <taxon>Ascomycota</taxon>
        <taxon>Pezizomycotina</taxon>
        <taxon>Lecanoromycetes</taxon>
        <taxon>OSLEUM clade</taxon>
        <taxon>Umbilicariomycetidae</taxon>
        <taxon>Umbilicariales</taxon>
        <taxon>Umbilicariaceae</taxon>
        <taxon>Lasallia</taxon>
    </lineage>
</organism>
<name>A0A1W5D131_9LECA</name>
<protein>
    <submittedName>
        <fullName evidence="2">Uncharacterized protein</fullName>
    </submittedName>
</protein>
<dbReference type="Proteomes" id="UP000192927">
    <property type="component" value="Unassembled WGS sequence"/>
</dbReference>
<keyword evidence="3" id="KW-1185">Reference proteome</keyword>
<evidence type="ECO:0000256" key="1">
    <source>
        <dbReference type="SAM" id="MobiDB-lite"/>
    </source>
</evidence>
<evidence type="ECO:0000313" key="3">
    <source>
        <dbReference type="Proteomes" id="UP000192927"/>
    </source>
</evidence>
<proteinExistence type="predicted"/>